<name>A0ABP0NRH7_9DINO</name>
<reference evidence="2 3" key="1">
    <citation type="submission" date="2024-02" db="EMBL/GenBank/DDBJ databases">
        <authorList>
            <person name="Chen Y."/>
            <person name="Shah S."/>
            <person name="Dougan E. K."/>
            <person name="Thang M."/>
            <person name="Chan C."/>
        </authorList>
    </citation>
    <scope>NUCLEOTIDE SEQUENCE [LARGE SCALE GENOMIC DNA]</scope>
</reference>
<feature type="compositionally biased region" description="Basic and acidic residues" evidence="1">
    <location>
        <begin position="398"/>
        <end position="409"/>
    </location>
</feature>
<protein>
    <submittedName>
        <fullName evidence="2">Uncharacterized protein</fullName>
    </submittedName>
</protein>
<dbReference type="SUPFAM" id="SSF51445">
    <property type="entry name" value="(Trans)glycosidases"/>
    <property type="match status" value="1"/>
</dbReference>
<evidence type="ECO:0000313" key="2">
    <source>
        <dbReference type="EMBL" id="CAK9065752.1"/>
    </source>
</evidence>
<dbReference type="InterPro" id="IPR017853">
    <property type="entry name" value="GH"/>
</dbReference>
<accession>A0ABP0NRH7</accession>
<evidence type="ECO:0000313" key="3">
    <source>
        <dbReference type="Proteomes" id="UP001642464"/>
    </source>
</evidence>
<organism evidence="2 3">
    <name type="scientific">Durusdinium trenchii</name>
    <dbReference type="NCBI Taxonomy" id="1381693"/>
    <lineage>
        <taxon>Eukaryota</taxon>
        <taxon>Sar</taxon>
        <taxon>Alveolata</taxon>
        <taxon>Dinophyceae</taxon>
        <taxon>Suessiales</taxon>
        <taxon>Symbiodiniaceae</taxon>
        <taxon>Durusdinium</taxon>
    </lineage>
</organism>
<evidence type="ECO:0000256" key="1">
    <source>
        <dbReference type="SAM" id="MobiDB-lite"/>
    </source>
</evidence>
<comment type="caution">
    <text evidence="2">The sequence shown here is derived from an EMBL/GenBank/DDBJ whole genome shotgun (WGS) entry which is preliminary data.</text>
</comment>
<proteinExistence type="predicted"/>
<dbReference type="Gene3D" id="3.20.20.80">
    <property type="entry name" value="Glycosidases"/>
    <property type="match status" value="1"/>
</dbReference>
<dbReference type="Proteomes" id="UP001642464">
    <property type="component" value="Unassembled WGS sequence"/>
</dbReference>
<gene>
    <name evidence="2" type="ORF">SCF082_LOCUS33586</name>
</gene>
<feature type="region of interest" description="Disordered" evidence="1">
    <location>
        <begin position="398"/>
        <end position="419"/>
    </location>
</feature>
<feature type="compositionally biased region" description="Low complexity" evidence="1">
    <location>
        <begin position="129"/>
        <end position="146"/>
    </location>
</feature>
<feature type="region of interest" description="Disordered" evidence="1">
    <location>
        <begin position="300"/>
        <end position="333"/>
    </location>
</feature>
<sequence>MASWSHVKQHAVHRLRAPWWDGLAKERSGAPEELPIYLGWPTPGPSGDAMLLKMRSATYDGHVDWTAWTRETKPKDPGLRAPIVRRVPSNRWCQNYGYIGTDGEVHWREEGGALVGVAWRDATERQSKPRPNSARAPRASSSVSTSVNDARPARAAATWELKGSVEAAPEVPQAPPEPHVDLLGAADSVGDKLKRERLAQRLVDGEKVWALLRAAYLAGAERADSEAGTAVAAGAAVAFSTAEAAEGGGAEACDAQMLEASVCVREKLLALRAKTSSAGQAGGDLITGAAEAVRLPMSGGGGLASETVRSTIREDEDGNERGASRAKSTRRKRGSFLVAKGKEDITKEGPVQSHALNLERWDCEPLLETSPIVVGVWREICCWMVGSPSTAGVDALDEEKQNETENDHENGEDDLGATLPTREGMPPLAPMRAVAYGALPCAMPHAQHYAPEMMSCNLVGLPSEDMMQEGYEAQWGPSGRNDLGLMKALGANAVRLYHSLGLDGKGSHQGFLNRAQKLKLNVMPGFHSTEPAMCDHFDCHDAWKAATLKGFKQGFLVDNRWHPAISTVILMNEPDFYDNDALCTDRGAWCRVKAVLSAMDGLLQAEEEAQVLPSDVKLTVTWSFAMRTSIDGKVQGPGTFGFQDMVAVMEDPSLVKYTPRTPMKKLREAFHSRWIHGLNTQAPWNFVSDFVTNHYKLYDNFGGLPWFIGEYGANGQAESLIISDLESMDQKAASDEKFLGSAFFQFQTAYSKGGSELNFGLFSIGDRKIGETGEVCDKNSHCRTWPVFCLGTKLPWFENQPALGKRAQALATAWGGIAENSC</sequence>
<dbReference type="EMBL" id="CAXAMM010030001">
    <property type="protein sequence ID" value="CAK9065752.1"/>
    <property type="molecule type" value="Genomic_DNA"/>
</dbReference>
<keyword evidence="3" id="KW-1185">Reference proteome</keyword>
<feature type="region of interest" description="Disordered" evidence="1">
    <location>
        <begin position="123"/>
        <end position="155"/>
    </location>
</feature>